<dbReference type="InterPro" id="IPR032466">
    <property type="entry name" value="Metal_Hydrolase"/>
</dbReference>
<dbReference type="InterPro" id="IPR024344">
    <property type="entry name" value="MDMPI_metal-binding"/>
</dbReference>
<reference evidence="9" key="1">
    <citation type="journal article" date="2019" name="Int. J. Syst. Evol. Microbiol.">
        <title>The Global Catalogue of Microorganisms (GCM) 10K type strain sequencing project: providing services to taxonomists for standard genome sequencing and annotation.</title>
        <authorList>
            <consortium name="The Broad Institute Genomics Platform"/>
            <consortium name="The Broad Institute Genome Sequencing Center for Infectious Disease"/>
            <person name="Wu L."/>
            <person name="Ma J."/>
        </authorList>
    </citation>
    <scope>NUCLEOTIDE SEQUENCE [LARGE SCALE GENOMIC DNA]</scope>
    <source>
        <strain evidence="9">JCM 15614</strain>
    </source>
</reference>
<keyword evidence="4" id="KW-0456">Lyase</keyword>
<gene>
    <name evidence="8" type="ORF">GCM10010531_22270</name>
</gene>
<dbReference type="InterPro" id="IPR006680">
    <property type="entry name" value="Amidohydro-rel"/>
</dbReference>
<dbReference type="PANTHER" id="PTHR21240">
    <property type="entry name" value="2-AMINO-3-CARBOXYLMUCONATE-6-SEMIALDEHYDE DECARBOXYLASE"/>
    <property type="match status" value="1"/>
</dbReference>
<accession>A0ABP6P6A5</accession>
<dbReference type="InterPro" id="IPR032465">
    <property type="entry name" value="ACMSD"/>
</dbReference>
<dbReference type="InterPro" id="IPR017517">
    <property type="entry name" value="Maleyloyr_isom"/>
</dbReference>
<dbReference type="Gene3D" id="3.20.20.140">
    <property type="entry name" value="Metal-dependent hydrolases"/>
    <property type="match status" value="1"/>
</dbReference>
<dbReference type="Pfam" id="PF04909">
    <property type="entry name" value="Amidohydro_2"/>
    <property type="match status" value="1"/>
</dbReference>
<dbReference type="SUPFAM" id="SSF109854">
    <property type="entry name" value="DinB/YfiT-like putative metalloenzymes"/>
    <property type="match status" value="1"/>
</dbReference>
<dbReference type="PROSITE" id="PS00482">
    <property type="entry name" value="DIHYDROOROTASE_1"/>
    <property type="match status" value="1"/>
</dbReference>
<dbReference type="PANTHER" id="PTHR21240:SF28">
    <property type="entry name" value="ISO-OROTATE DECARBOXYLASE (EUROFUNG)"/>
    <property type="match status" value="1"/>
</dbReference>
<feature type="region of interest" description="Disordered" evidence="5">
    <location>
        <begin position="1"/>
        <end position="20"/>
    </location>
</feature>
<proteinExistence type="predicted"/>
<keyword evidence="2" id="KW-0479">Metal-binding</keyword>
<feature type="domain" description="Mycothiol-dependent maleylpyruvate isomerase metal-binding" evidence="7">
    <location>
        <begin position="375"/>
        <end position="487"/>
    </location>
</feature>
<evidence type="ECO:0000259" key="6">
    <source>
        <dbReference type="Pfam" id="PF04909"/>
    </source>
</evidence>
<evidence type="ECO:0000313" key="9">
    <source>
        <dbReference type="Proteomes" id="UP001499924"/>
    </source>
</evidence>
<evidence type="ECO:0008006" key="10">
    <source>
        <dbReference type="Google" id="ProtNLM"/>
    </source>
</evidence>
<keyword evidence="3" id="KW-0378">Hydrolase</keyword>
<dbReference type="NCBIfam" id="TIGR03083">
    <property type="entry name" value="maleylpyruvate isomerase family mycothiol-dependent enzyme"/>
    <property type="match status" value="1"/>
</dbReference>
<evidence type="ECO:0000256" key="4">
    <source>
        <dbReference type="ARBA" id="ARBA00023239"/>
    </source>
</evidence>
<dbReference type="Proteomes" id="UP001499924">
    <property type="component" value="Unassembled WGS sequence"/>
</dbReference>
<name>A0ABP6P6A5_9ACTN</name>
<keyword evidence="9" id="KW-1185">Reference proteome</keyword>
<dbReference type="EMBL" id="BAAAVV010000004">
    <property type="protein sequence ID" value="GAA3168815.1"/>
    <property type="molecule type" value="Genomic_DNA"/>
</dbReference>
<evidence type="ECO:0000256" key="2">
    <source>
        <dbReference type="ARBA" id="ARBA00022723"/>
    </source>
</evidence>
<evidence type="ECO:0000256" key="3">
    <source>
        <dbReference type="ARBA" id="ARBA00022801"/>
    </source>
</evidence>
<dbReference type="InterPro" id="IPR034660">
    <property type="entry name" value="DinB/YfiT-like"/>
</dbReference>
<feature type="compositionally biased region" description="Low complexity" evidence="5">
    <location>
        <begin position="1"/>
        <end position="19"/>
    </location>
</feature>
<organism evidence="8 9">
    <name type="scientific">Blastococcus jejuensis</name>
    <dbReference type="NCBI Taxonomy" id="351224"/>
    <lineage>
        <taxon>Bacteria</taxon>
        <taxon>Bacillati</taxon>
        <taxon>Actinomycetota</taxon>
        <taxon>Actinomycetes</taxon>
        <taxon>Geodermatophilales</taxon>
        <taxon>Geodermatophilaceae</taxon>
        <taxon>Blastococcus</taxon>
    </lineage>
</organism>
<dbReference type="SUPFAM" id="SSF51556">
    <property type="entry name" value="Metallo-dependent hydrolases"/>
    <property type="match status" value="1"/>
</dbReference>
<evidence type="ECO:0000256" key="1">
    <source>
        <dbReference type="ARBA" id="ARBA00002368"/>
    </source>
</evidence>
<feature type="domain" description="Amidohydrolase-related" evidence="6">
    <location>
        <begin position="137"/>
        <end position="354"/>
    </location>
</feature>
<dbReference type="Pfam" id="PF11716">
    <property type="entry name" value="MDMPI_N"/>
    <property type="match status" value="1"/>
</dbReference>
<dbReference type="Gene3D" id="1.20.120.450">
    <property type="entry name" value="dinb family like domain"/>
    <property type="match status" value="1"/>
</dbReference>
<evidence type="ECO:0000259" key="7">
    <source>
        <dbReference type="Pfam" id="PF11716"/>
    </source>
</evidence>
<comment type="caution">
    <text evidence="8">The sequence shown here is derived from an EMBL/GenBank/DDBJ whole genome shotgun (WGS) entry which is preliminary data.</text>
</comment>
<comment type="function">
    <text evidence="1">Catalyzes the reversible cyclization of carbamoyl aspartate to dihydroorotate.</text>
</comment>
<dbReference type="NCBIfam" id="TIGR03086">
    <property type="entry name" value="TIGR03086 family metal-binding protein"/>
    <property type="match status" value="1"/>
</dbReference>
<dbReference type="RefSeq" id="WP_344688924.1">
    <property type="nucleotide sequence ID" value="NZ_BAAAVV010000004.1"/>
</dbReference>
<dbReference type="InterPro" id="IPR017520">
    <property type="entry name" value="CHP03086"/>
</dbReference>
<evidence type="ECO:0000256" key="5">
    <source>
        <dbReference type="SAM" id="MobiDB-lite"/>
    </source>
</evidence>
<evidence type="ECO:0000313" key="8">
    <source>
        <dbReference type="EMBL" id="GAA3168815.1"/>
    </source>
</evidence>
<sequence>MTSPTTSPTTPPTDDLPLTWVSPVGERAPSGRVRYRGPLATTDRPLHLHLGFDGTDEPYRDIALDREDDGSWTAEVPDTGDHLLFDCAVTAEGEHWDNNAGADYRLWIGLDPVDSHVHVRAPGLESMGLDSLRAALASGGMTHALVSWQDNRFVDRVTEGLSWLTKLVWVSPGGPSVAEVRRRLSDGAVGLKLHPSYDEYPADAPGLDPYLAVAAEAGAPVCVHTAPGPSDPDLIRKLAERFPQVPFVLYHTFLGLPEGRRRAARHAQELDNLYLETSWCSSDEVLRLLDEVGPERVLFGSDAAVDGPTHFVREPPNIELIENYNQGLLRLARELPADTFRALLEGNTRRLFRLPGAPVPVPVPDSPAALEDLFEAALAQAEEVVTSVGPDDLARPTPCVEWQVADLLDHLLTTVRRAEQVARGGRAPRPGRRDRWAVAFPAAVRKARGAWATAAPDDVAVPWGQVPAPVALSGFLLEVVAHTHDLAVALGRREPLDARLAEAALRIAERLLPAGLRAGSEAFAAPVPAPPSADPYARLAALLGRRPG</sequence>
<dbReference type="InterPro" id="IPR002195">
    <property type="entry name" value="Dihydroorotase_CS"/>
</dbReference>
<protein>
    <recommendedName>
        <fullName evidence="10">TIGR03086 family protein</fullName>
    </recommendedName>
</protein>